<feature type="region of interest" description="Disordered" evidence="5">
    <location>
        <begin position="1"/>
        <end position="96"/>
    </location>
</feature>
<reference evidence="7" key="1">
    <citation type="journal article" date="2019" name="Database">
        <title>The radish genome database (RadishGD): an integrated information resource for radish genomics.</title>
        <authorList>
            <person name="Yu H.J."/>
            <person name="Baek S."/>
            <person name="Lee Y.J."/>
            <person name="Cho A."/>
            <person name="Mun J.H."/>
        </authorList>
    </citation>
    <scope>NUCLEOTIDE SEQUENCE [LARGE SCALE GENOMIC DNA]</scope>
    <source>
        <strain evidence="7">cv. WK10039</strain>
    </source>
</reference>
<dbReference type="SMART" id="SM00575">
    <property type="entry name" value="ZnF_PMZ"/>
    <property type="match status" value="1"/>
</dbReference>
<evidence type="ECO:0000259" key="6">
    <source>
        <dbReference type="PROSITE" id="PS50966"/>
    </source>
</evidence>
<name>A0A9W3D8A8_RAPSA</name>
<feature type="compositionally biased region" description="Low complexity" evidence="5">
    <location>
        <begin position="649"/>
        <end position="658"/>
    </location>
</feature>
<gene>
    <name evidence="8" type="primary">LOC108850289</name>
</gene>
<dbReference type="AlphaFoldDB" id="A0A9W3D8A8"/>
<keyword evidence="2 4" id="KW-0863">Zinc-finger</keyword>
<feature type="compositionally biased region" description="Basic and acidic residues" evidence="5">
    <location>
        <begin position="687"/>
        <end position="703"/>
    </location>
</feature>
<dbReference type="KEGG" id="rsz:108850289"/>
<evidence type="ECO:0000313" key="8">
    <source>
        <dbReference type="RefSeq" id="XP_056860105.1"/>
    </source>
</evidence>
<keyword evidence="1" id="KW-0479">Metal-binding</keyword>
<keyword evidence="7" id="KW-1185">Reference proteome</keyword>
<dbReference type="GO" id="GO:0008270">
    <property type="term" value="F:zinc ion binding"/>
    <property type="evidence" value="ECO:0007669"/>
    <property type="project" value="UniProtKB-KW"/>
</dbReference>
<accession>A0A9W3D8A8</accession>
<reference evidence="8" key="2">
    <citation type="submission" date="2025-08" db="UniProtKB">
        <authorList>
            <consortium name="RefSeq"/>
        </authorList>
    </citation>
    <scope>IDENTIFICATION</scope>
    <source>
        <tissue evidence="8">Leaf</tissue>
    </source>
</reference>
<dbReference type="Pfam" id="PF04434">
    <property type="entry name" value="SWIM"/>
    <property type="match status" value="1"/>
</dbReference>
<evidence type="ECO:0000256" key="4">
    <source>
        <dbReference type="PROSITE-ProRule" id="PRU00325"/>
    </source>
</evidence>
<dbReference type="PANTHER" id="PTHR31973">
    <property type="entry name" value="POLYPROTEIN, PUTATIVE-RELATED"/>
    <property type="match status" value="1"/>
</dbReference>
<dbReference type="RefSeq" id="XP_056860105.1">
    <property type="nucleotide sequence ID" value="XM_057004125.1"/>
</dbReference>
<evidence type="ECO:0000256" key="5">
    <source>
        <dbReference type="SAM" id="MobiDB-lite"/>
    </source>
</evidence>
<dbReference type="Proteomes" id="UP000504610">
    <property type="component" value="Chromosome 2"/>
</dbReference>
<organism evidence="7 8">
    <name type="scientific">Raphanus sativus</name>
    <name type="common">Radish</name>
    <name type="synonym">Raphanus raphanistrum var. sativus</name>
    <dbReference type="NCBI Taxonomy" id="3726"/>
    <lineage>
        <taxon>Eukaryota</taxon>
        <taxon>Viridiplantae</taxon>
        <taxon>Streptophyta</taxon>
        <taxon>Embryophyta</taxon>
        <taxon>Tracheophyta</taxon>
        <taxon>Spermatophyta</taxon>
        <taxon>Magnoliopsida</taxon>
        <taxon>eudicotyledons</taxon>
        <taxon>Gunneridae</taxon>
        <taxon>Pentapetalae</taxon>
        <taxon>rosids</taxon>
        <taxon>malvids</taxon>
        <taxon>Brassicales</taxon>
        <taxon>Brassicaceae</taxon>
        <taxon>Brassiceae</taxon>
        <taxon>Raphanus</taxon>
    </lineage>
</organism>
<dbReference type="InterPro" id="IPR006564">
    <property type="entry name" value="Znf_PMZ"/>
</dbReference>
<dbReference type="OrthoDB" id="1082478at2759"/>
<dbReference type="InterPro" id="IPR007527">
    <property type="entry name" value="Znf_SWIM"/>
</dbReference>
<dbReference type="GeneID" id="108850289"/>
<dbReference type="PANTHER" id="PTHR31973:SF187">
    <property type="entry name" value="MUTATOR TRANSPOSASE MUDRA PROTEIN"/>
    <property type="match status" value="1"/>
</dbReference>
<evidence type="ECO:0000313" key="7">
    <source>
        <dbReference type="Proteomes" id="UP000504610"/>
    </source>
</evidence>
<feature type="domain" description="SWIM-type" evidence="6">
    <location>
        <begin position="553"/>
        <end position="585"/>
    </location>
</feature>
<proteinExistence type="predicted"/>
<dbReference type="Pfam" id="PF03108">
    <property type="entry name" value="DBD_Tnp_Mut"/>
    <property type="match status" value="1"/>
</dbReference>
<feature type="region of interest" description="Disordered" evidence="5">
    <location>
        <begin position="628"/>
        <end position="703"/>
    </location>
</feature>
<feature type="compositionally biased region" description="Acidic residues" evidence="5">
    <location>
        <begin position="35"/>
        <end position="89"/>
    </location>
</feature>
<evidence type="ECO:0000256" key="3">
    <source>
        <dbReference type="ARBA" id="ARBA00022833"/>
    </source>
</evidence>
<sequence>MVVRKKLPLRQGGRGREPIPGDGDEIGSALSTGYDGDECEPIPGDDCEAIVDDPDVASNDGDENDESGDDDCWNEDNIPDPVTSDDEEEDARREACEDAASADEVLALGKMFSSASEFKQALLRYSLKTRYDIKLYISTQMKLGAVCSDTEYDCPWRVYCSYEKRKHKLQIKVYVNEHACIRSGYSKMLKPSSIAQLFTERLRVNPKLTAKEIGEEIKRTCNLIVTEDQCQKAKTKVTRERRASHEKHFSRIWDYEAELRKTNPGTITEIVTIPGQTPRSKQRFDRIYICFEAQRAAWKSTCRPIIGLDGAFLKWDVKGQLIAAVGRDGDNRIVPIAWAVVEIENDINWAWFVNHLKVDLQLGDGSNFTFISDKQKGLVKAVHLELPNAEHRMCARHILGNWKRDSHDPQLERLFWKIARSYTLGDFTEHMNALKSYNQLAHQTLQATNPHTWSRAYFKVGSCCNDNLNNLNESFNKTIREARRKPLLEMLEDIRRQCMVRTAKRSIIANRLKTRYTKRAHIAIETAIAKSQDCIRYMATGNVYEIDYHDCSYSVDMGLKTCGCGMWQLNGIPCNHAACVITSKKQKVDDYVSDYYTTIRWRKTYECSIRPVEGMKLWPMLNRLPVLPPPNRLGNRGRPSTYARRKSANESSSFSSKTKLSRARRVMTCSNCREEGHTKPRCSKPTVESEPKRPRGRPKNDQL</sequence>
<dbReference type="InterPro" id="IPR004332">
    <property type="entry name" value="Transposase_MuDR"/>
</dbReference>
<dbReference type="PROSITE" id="PS50966">
    <property type="entry name" value="ZF_SWIM"/>
    <property type="match status" value="1"/>
</dbReference>
<dbReference type="Pfam" id="PF10551">
    <property type="entry name" value="MULE"/>
    <property type="match status" value="1"/>
</dbReference>
<dbReference type="InterPro" id="IPR018289">
    <property type="entry name" value="MULE_transposase_dom"/>
</dbReference>
<keyword evidence="3" id="KW-0862">Zinc</keyword>
<evidence type="ECO:0000256" key="1">
    <source>
        <dbReference type="ARBA" id="ARBA00022723"/>
    </source>
</evidence>
<protein>
    <submittedName>
        <fullName evidence="8">Uncharacterized protein LOC108850289</fullName>
    </submittedName>
</protein>
<evidence type="ECO:0000256" key="2">
    <source>
        <dbReference type="ARBA" id="ARBA00022771"/>
    </source>
</evidence>